<dbReference type="Proteomes" id="UP000324222">
    <property type="component" value="Unassembled WGS sequence"/>
</dbReference>
<dbReference type="AlphaFoldDB" id="A0A5B7JWP8"/>
<accession>A0A5B7JWP8</accession>
<protein>
    <submittedName>
        <fullName evidence="1">Uncharacterized protein</fullName>
    </submittedName>
</protein>
<dbReference type="EMBL" id="VSRR010107242">
    <property type="protein sequence ID" value="MPC96764.1"/>
    <property type="molecule type" value="Genomic_DNA"/>
</dbReference>
<comment type="caution">
    <text evidence="1">The sequence shown here is derived from an EMBL/GenBank/DDBJ whole genome shotgun (WGS) entry which is preliminary data.</text>
</comment>
<proteinExistence type="predicted"/>
<name>A0A5B7JWP8_PORTR</name>
<keyword evidence="2" id="KW-1185">Reference proteome</keyword>
<gene>
    <name evidence="1" type="ORF">E2C01_092040</name>
</gene>
<evidence type="ECO:0000313" key="2">
    <source>
        <dbReference type="Proteomes" id="UP000324222"/>
    </source>
</evidence>
<organism evidence="1 2">
    <name type="scientific">Portunus trituberculatus</name>
    <name type="common">Swimming crab</name>
    <name type="synonym">Neptunus trituberculatus</name>
    <dbReference type="NCBI Taxonomy" id="210409"/>
    <lineage>
        <taxon>Eukaryota</taxon>
        <taxon>Metazoa</taxon>
        <taxon>Ecdysozoa</taxon>
        <taxon>Arthropoda</taxon>
        <taxon>Crustacea</taxon>
        <taxon>Multicrustacea</taxon>
        <taxon>Malacostraca</taxon>
        <taxon>Eumalacostraca</taxon>
        <taxon>Eucarida</taxon>
        <taxon>Decapoda</taxon>
        <taxon>Pleocyemata</taxon>
        <taxon>Brachyura</taxon>
        <taxon>Eubrachyura</taxon>
        <taxon>Portunoidea</taxon>
        <taxon>Portunidae</taxon>
        <taxon>Portuninae</taxon>
        <taxon>Portunus</taxon>
    </lineage>
</organism>
<evidence type="ECO:0000313" key="1">
    <source>
        <dbReference type="EMBL" id="MPC96764.1"/>
    </source>
</evidence>
<sequence length="71" mass="7940">MLVPLLVPLPPRISRESISNTTAREWSVEGTPYHTPQASPWQRIIGPRKAWKLDLHVLSPGSHCEATRGLC</sequence>
<reference evidence="1 2" key="1">
    <citation type="submission" date="2019-05" db="EMBL/GenBank/DDBJ databases">
        <title>Another draft genome of Portunus trituberculatus and its Hox gene families provides insights of decapod evolution.</title>
        <authorList>
            <person name="Jeong J.-H."/>
            <person name="Song I."/>
            <person name="Kim S."/>
            <person name="Choi T."/>
            <person name="Kim D."/>
            <person name="Ryu S."/>
            <person name="Kim W."/>
        </authorList>
    </citation>
    <scope>NUCLEOTIDE SEQUENCE [LARGE SCALE GENOMIC DNA]</scope>
    <source>
        <tissue evidence="1">Muscle</tissue>
    </source>
</reference>